<dbReference type="SMART" id="SM00360">
    <property type="entry name" value="RRM"/>
    <property type="match status" value="3"/>
</dbReference>
<comment type="caution">
    <text evidence="6">The sequence shown here is derived from an EMBL/GenBank/DDBJ whole genome shotgun (WGS) entry which is preliminary data.</text>
</comment>
<dbReference type="AlphaFoldDB" id="A0AAD8THP9"/>
<evidence type="ECO:0000256" key="2">
    <source>
        <dbReference type="ARBA" id="ARBA00022884"/>
    </source>
</evidence>
<keyword evidence="2 3" id="KW-0694">RNA-binding</keyword>
<dbReference type="SUPFAM" id="SSF54928">
    <property type="entry name" value="RNA-binding domain, RBD"/>
    <property type="match status" value="2"/>
</dbReference>
<dbReference type="Gene3D" id="3.30.70.330">
    <property type="match status" value="2"/>
</dbReference>
<reference evidence="6" key="1">
    <citation type="submission" date="2023-07" db="EMBL/GenBank/DDBJ databases">
        <title>A chromosome-level genome assembly of Lolium multiflorum.</title>
        <authorList>
            <person name="Chen Y."/>
            <person name="Copetti D."/>
            <person name="Kolliker R."/>
            <person name="Studer B."/>
        </authorList>
    </citation>
    <scope>NUCLEOTIDE SEQUENCE</scope>
    <source>
        <strain evidence="6">02402/16</strain>
        <tissue evidence="6">Leaf</tissue>
    </source>
</reference>
<feature type="region of interest" description="Disordered" evidence="4">
    <location>
        <begin position="1"/>
        <end position="38"/>
    </location>
</feature>
<feature type="domain" description="RRM" evidence="5">
    <location>
        <begin position="357"/>
        <end position="426"/>
    </location>
</feature>
<accession>A0AAD8THP9</accession>
<gene>
    <name evidence="6" type="ORF">QYE76_043609</name>
</gene>
<feature type="domain" description="RRM" evidence="5">
    <location>
        <begin position="272"/>
        <end position="345"/>
    </location>
</feature>
<dbReference type="InterPro" id="IPR034453">
    <property type="entry name" value="MEI2-like_RRM1"/>
</dbReference>
<name>A0AAD8THP9_LOLMU</name>
<evidence type="ECO:0000313" key="7">
    <source>
        <dbReference type="Proteomes" id="UP001231189"/>
    </source>
</evidence>
<proteinExistence type="predicted"/>
<dbReference type="InterPro" id="IPR007201">
    <property type="entry name" value="Mei2-like_Rrm_C"/>
</dbReference>
<dbReference type="InterPro" id="IPR012677">
    <property type="entry name" value="Nucleotide-bd_a/b_plait_sf"/>
</dbReference>
<dbReference type="PANTHER" id="PTHR23189">
    <property type="entry name" value="RNA RECOGNITION MOTIF-CONTAINING"/>
    <property type="match status" value="1"/>
</dbReference>
<dbReference type="Proteomes" id="UP001231189">
    <property type="component" value="Unassembled WGS sequence"/>
</dbReference>
<dbReference type="InterPro" id="IPR000504">
    <property type="entry name" value="RRM_dom"/>
</dbReference>
<evidence type="ECO:0000313" key="6">
    <source>
        <dbReference type="EMBL" id="KAK1682761.1"/>
    </source>
</evidence>
<dbReference type="PROSITE" id="PS50102">
    <property type="entry name" value="RRM"/>
    <property type="match status" value="2"/>
</dbReference>
<dbReference type="InterPro" id="IPR035979">
    <property type="entry name" value="RBD_domain_sf"/>
</dbReference>
<dbReference type="Pfam" id="PF00076">
    <property type="entry name" value="RRM_1"/>
    <property type="match status" value="2"/>
</dbReference>
<feature type="compositionally biased region" description="Polar residues" evidence="4">
    <location>
        <begin position="969"/>
        <end position="985"/>
    </location>
</feature>
<evidence type="ECO:0000259" key="5">
    <source>
        <dbReference type="PROSITE" id="PS50102"/>
    </source>
</evidence>
<dbReference type="FunFam" id="3.30.70.330:FF:000101">
    <property type="entry name" value="Protein MEI2-like 1"/>
    <property type="match status" value="1"/>
</dbReference>
<feature type="compositionally biased region" description="Basic residues" evidence="4">
    <location>
        <begin position="756"/>
        <end position="769"/>
    </location>
</feature>
<dbReference type="CDD" id="cd12524">
    <property type="entry name" value="RRM1_MEI2_like"/>
    <property type="match status" value="1"/>
</dbReference>
<protein>
    <recommendedName>
        <fullName evidence="5">RRM domain-containing protein</fullName>
    </recommendedName>
</protein>
<keyword evidence="1" id="KW-0677">Repeat</keyword>
<evidence type="ECO:0000256" key="4">
    <source>
        <dbReference type="SAM" id="MobiDB-lite"/>
    </source>
</evidence>
<evidence type="ECO:0000256" key="3">
    <source>
        <dbReference type="PROSITE-ProRule" id="PRU00176"/>
    </source>
</evidence>
<keyword evidence="7" id="KW-1185">Reference proteome</keyword>
<evidence type="ECO:0000256" key="1">
    <source>
        <dbReference type="ARBA" id="ARBA00022737"/>
    </source>
</evidence>
<organism evidence="6 7">
    <name type="scientific">Lolium multiflorum</name>
    <name type="common">Italian ryegrass</name>
    <name type="synonym">Lolium perenne subsp. multiflorum</name>
    <dbReference type="NCBI Taxonomy" id="4521"/>
    <lineage>
        <taxon>Eukaryota</taxon>
        <taxon>Viridiplantae</taxon>
        <taxon>Streptophyta</taxon>
        <taxon>Embryophyta</taxon>
        <taxon>Tracheophyta</taxon>
        <taxon>Spermatophyta</taxon>
        <taxon>Magnoliopsida</taxon>
        <taxon>Liliopsida</taxon>
        <taxon>Poales</taxon>
        <taxon>Poaceae</taxon>
        <taxon>BOP clade</taxon>
        <taxon>Pooideae</taxon>
        <taxon>Poodae</taxon>
        <taxon>Poeae</taxon>
        <taxon>Poeae Chloroplast Group 2 (Poeae type)</taxon>
        <taxon>Loliodinae</taxon>
        <taxon>Loliinae</taxon>
        <taxon>Lolium</taxon>
    </lineage>
</organism>
<sequence>MPTRAMEQQRHHMPPFHHLPADSESSFSRQRPVGPFRQEPCHENVERFSLIPGSKSVASSPVHMLRPAGVDQLEFMEPHKPMDQKTPFGEHKFLGQQRHANLPPTLWRPDQDTVQQHDSKPLALFPNVRKGHLSMTHYENGLFSSSLPDIFDKKLRLTPKNGLVGQPVGKELNHDDDEPFELTQEIEAQVIGNLLPDDDDLLSGVLDNVGYPALANNRDDIDDDIFSTGGGLELEGDENNKLLKLNGGGNNGQSRLNGLLYGETSYGEHPSRTLFVRNMNSNVEDSELKLLFEQYGDIQRLYTAYKHHGFVMISYYDIRSAEHAMKALQSKQFRHWKLDIHYSIPKENPLEKDNNQGTLAVINLDPSVTNDDLQHIFGGYGEIKEIHEASQKSRYKSIEFYDSRAAEAAFYALNMRDIAGKKIKLEPCCLGDNKRLMQQRPPVLEHEEFGLCRLGNANSLPSTYYGSVNMASMTSTGPEHGITRVPRSRVQPSINQFREGTFLDGLSSTRQNTSSPVRIATAGTHNNQSALGEHGHSLGKMNGHLNYGFQGNGAFNPHSLPEFHTGQSNGIPYNLSTIPPIGVKSNSRTAEGIDNRHLYKVGCAKLGGHSSGHSEALGFSRTGSCPLHGHQVAWNNTNNSQHHTSSPMLWPNTGPFINNIPARPPAQVHGISRASRMPENALAASHHVGSAPAVNPSIWDRRNGYAGELMEAPSFHPGSVGSMGFSDSPRLHQLELTGMFPQNGGNPAMSPGHVSARSHQRGHMFHGRSHIGPLPSSFDSPGERTRSRRNESCSSQSDNKRQYELDVERIVCGEDSRTTLMIKNIPNKYTSKMLLTAIDENHKGTYDFIYLPIDFKNKCNVGYAFINMISPEHIVPFYKIFHGKRWEKFNSEKVASLAYARIQGKSSLIAHFQNSSLMNEDKRCRPILFHSDGPNAGDQEPFPVGTHIRSRPGRSRILSCEESHRDILSTSANSWTPSNGGSHSSGYPKEADPTTA</sequence>
<feature type="region of interest" description="Disordered" evidence="4">
    <location>
        <begin position="969"/>
        <end position="996"/>
    </location>
</feature>
<dbReference type="EMBL" id="JAUUTY010000002">
    <property type="protein sequence ID" value="KAK1682761.1"/>
    <property type="molecule type" value="Genomic_DNA"/>
</dbReference>
<feature type="compositionally biased region" description="Basic and acidic residues" evidence="4">
    <location>
        <begin position="781"/>
        <end position="791"/>
    </location>
</feature>
<dbReference type="CDD" id="cd12531">
    <property type="entry name" value="RRM3_MEI2_like"/>
    <property type="match status" value="1"/>
</dbReference>
<dbReference type="InterPro" id="IPR034454">
    <property type="entry name" value="MEI2-like_RRM3"/>
</dbReference>
<feature type="region of interest" description="Disordered" evidence="4">
    <location>
        <begin position="748"/>
        <end position="800"/>
    </location>
</feature>
<dbReference type="Pfam" id="PF04059">
    <property type="entry name" value="RRM_2"/>
    <property type="match status" value="1"/>
</dbReference>
<dbReference type="GO" id="GO:0003723">
    <property type="term" value="F:RNA binding"/>
    <property type="evidence" value="ECO:0007669"/>
    <property type="project" value="UniProtKB-UniRule"/>
</dbReference>